<reference evidence="1 2" key="1">
    <citation type="journal article" date="2023" name="Ecotoxicol. Environ. Saf.">
        <title>Mercury remediation potential of mercury-resistant strain Rheinheimera metallidurans sp. nov. isolated from a municipal waste dumping site.</title>
        <authorList>
            <person name="Yadav V."/>
            <person name="Manjhi A."/>
            <person name="Vadakedath N."/>
        </authorList>
    </citation>
    <scope>NUCLEOTIDE SEQUENCE [LARGE SCALE GENOMIC DNA]</scope>
    <source>
        <strain evidence="1 2">E-49</strain>
    </source>
</reference>
<gene>
    <name evidence="1" type="ORF">MN202_06135</name>
</gene>
<organism evidence="1 2">
    <name type="scientific">Rheinheimera muenzenbergensis</name>
    <dbReference type="NCBI Taxonomy" id="1193628"/>
    <lineage>
        <taxon>Bacteria</taxon>
        <taxon>Pseudomonadati</taxon>
        <taxon>Pseudomonadota</taxon>
        <taxon>Gammaproteobacteria</taxon>
        <taxon>Chromatiales</taxon>
        <taxon>Chromatiaceae</taxon>
        <taxon>Rheinheimera</taxon>
    </lineage>
</organism>
<proteinExistence type="predicted"/>
<dbReference type="RefSeq" id="WP_335735216.1">
    <property type="nucleotide sequence ID" value="NZ_JALAAR010000004.1"/>
</dbReference>
<keyword evidence="2" id="KW-1185">Reference proteome</keyword>
<comment type="caution">
    <text evidence="1">The sequence shown here is derived from an EMBL/GenBank/DDBJ whole genome shotgun (WGS) entry which is preliminary data.</text>
</comment>
<dbReference type="EMBL" id="JALAAR010000004">
    <property type="protein sequence ID" value="MEH8016799.1"/>
    <property type="molecule type" value="Genomic_DNA"/>
</dbReference>
<sequence length="72" mass="7884">MQLLDLMPPDVTSSYADWLLWCNTAAAGYIQSEFEVVAEDTTLSYVLMFDPVSHDTTLASKADLLQNAKAGV</sequence>
<evidence type="ECO:0000313" key="1">
    <source>
        <dbReference type="EMBL" id="MEH8016799.1"/>
    </source>
</evidence>
<name>A0ABU8C4R3_9GAMM</name>
<protein>
    <submittedName>
        <fullName evidence="1">Uncharacterized protein</fullName>
    </submittedName>
</protein>
<dbReference type="Proteomes" id="UP001375382">
    <property type="component" value="Unassembled WGS sequence"/>
</dbReference>
<evidence type="ECO:0000313" key="2">
    <source>
        <dbReference type="Proteomes" id="UP001375382"/>
    </source>
</evidence>
<accession>A0ABU8C4R3</accession>